<feature type="signal peptide" evidence="3">
    <location>
        <begin position="1"/>
        <end position="27"/>
    </location>
</feature>
<dbReference type="GO" id="GO:0016829">
    <property type="term" value="F:lyase activity"/>
    <property type="evidence" value="ECO:0007669"/>
    <property type="project" value="UniProtKB-KW"/>
</dbReference>
<sequence>MVNNINILTILLILCLFLSYSFWTSLAQQEVTSLQPISLTNSYVSKTQDDKQVDSDTTEKFEILTDETGNSKVYISGEYYINYLEILRQQHHEMLIKLIELADKIVLNNTVYSVTLKNSLPPSNDPHDYMSLSRYFWPNPDKPNGLPYIRIDGIENPEIYTIPDYTLMRDLFKEIGNLGFAYFFTNNNSYVEKALYRINEWFIDEKTRMNPNLNYAGFRKGDIIGRRTGVLDIRPVFRMLQSIPLMRSSSKWNFVIEKKLRRWFSEYYTWLTTSPIGIKAKEDGFNNHGTHYDVQVTFILSFLGHDEQARTYSKQALINRINIGILPSGEQPFETRRMLSWHYSIFNLQALFLLAERADHYGYNDAWTYVGNDGQTLKKAVDYILYYALNDGKDWPFQNIGDFELNDFVKILELSYVTWADEKYLQALLILRPKAKLEQIEKNLDFEDNYLCVWSLMTNRLLWSCID</sequence>
<dbReference type="Gene3D" id="1.50.10.100">
    <property type="entry name" value="Chondroitin AC/alginate lyase"/>
    <property type="match status" value="1"/>
</dbReference>
<evidence type="ECO:0000313" key="5">
    <source>
        <dbReference type="EMBL" id="EXX68367.1"/>
    </source>
</evidence>
<evidence type="ECO:0000256" key="3">
    <source>
        <dbReference type="SAM" id="SignalP"/>
    </source>
</evidence>
<dbReference type="EMBL" id="JEMT01017321">
    <property type="protein sequence ID" value="EXX68367.1"/>
    <property type="molecule type" value="Genomic_DNA"/>
</dbReference>
<dbReference type="SUPFAM" id="SSF48230">
    <property type="entry name" value="Chondroitin AC/alginate lyase"/>
    <property type="match status" value="1"/>
</dbReference>
<dbReference type="OrthoDB" id="63533at2759"/>
<comment type="caution">
    <text evidence="5">The sequence shown here is derived from an EMBL/GenBank/DDBJ whole genome shotgun (WGS) entry which is preliminary data.</text>
</comment>
<keyword evidence="6" id="KW-1185">Reference proteome</keyword>
<feature type="domain" description="Alginate lyase" evidence="4">
    <location>
        <begin position="113"/>
        <end position="395"/>
    </location>
</feature>
<dbReference type="Proteomes" id="UP000022910">
    <property type="component" value="Unassembled WGS sequence"/>
</dbReference>
<evidence type="ECO:0000259" key="4">
    <source>
        <dbReference type="Pfam" id="PF05426"/>
    </source>
</evidence>
<dbReference type="InterPro" id="IPR008397">
    <property type="entry name" value="Alginate_lyase_dom"/>
</dbReference>
<dbReference type="STRING" id="1432141.A0A015JFR8"/>
<evidence type="ECO:0000256" key="2">
    <source>
        <dbReference type="ARBA" id="ARBA00023239"/>
    </source>
</evidence>
<dbReference type="SMR" id="A0A015JFR8"/>
<feature type="chain" id="PRO_5001475277" description="Alginate lyase domain-containing protein" evidence="3">
    <location>
        <begin position="28"/>
        <end position="467"/>
    </location>
</feature>
<dbReference type="HOGENOM" id="CLU_031144_0_0_1"/>
<gene>
    <name evidence="5" type="ORF">RirG_105840</name>
</gene>
<proteinExistence type="predicted"/>
<name>A0A015JFR8_RHIIW</name>
<protein>
    <recommendedName>
        <fullName evidence="4">Alginate lyase domain-containing protein</fullName>
    </recommendedName>
</protein>
<evidence type="ECO:0000256" key="1">
    <source>
        <dbReference type="ARBA" id="ARBA00022729"/>
    </source>
</evidence>
<dbReference type="AlphaFoldDB" id="A0A015JFR8"/>
<organism evidence="5 6">
    <name type="scientific">Rhizophagus irregularis (strain DAOM 197198w)</name>
    <name type="common">Glomus intraradices</name>
    <dbReference type="NCBI Taxonomy" id="1432141"/>
    <lineage>
        <taxon>Eukaryota</taxon>
        <taxon>Fungi</taxon>
        <taxon>Fungi incertae sedis</taxon>
        <taxon>Mucoromycota</taxon>
        <taxon>Glomeromycotina</taxon>
        <taxon>Glomeromycetes</taxon>
        <taxon>Glomerales</taxon>
        <taxon>Glomeraceae</taxon>
        <taxon>Rhizophagus</taxon>
    </lineage>
</organism>
<dbReference type="InterPro" id="IPR008929">
    <property type="entry name" value="Chondroitin_lyas"/>
</dbReference>
<accession>A0A015JFR8</accession>
<keyword evidence="2" id="KW-0456">Lyase</keyword>
<dbReference type="Pfam" id="PF05426">
    <property type="entry name" value="Alginate_lyase"/>
    <property type="match status" value="1"/>
</dbReference>
<reference evidence="5 6" key="1">
    <citation type="submission" date="2014-02" db="EMBL/GenBank/DDBJ databases">
        <title>Single nucleus genome sequencing reveals high similarity among nuclei of an endomycorrhizal fungus.</title>
        <authorList>
            <person name="Lin K."/>
            <person name="Geurts R."/>
            <person name="Zhang Z."/>
            <person name="Limpens E."/>
            <person name="Saunders D.G."/>
            <person name="Mu D."/>
            <person name="Pang E."/>
            <person name="Cao H."/>
            <person name="Cha H."/>
            <person name="Lin T."/>
            <person name="Zhou Q."/>
            <person name="Shang Y."/>
            <person name="Li Y."/>
            <person name="Ivanov S."/>
            <person name="Sharma T."/>
            <person name="Velzen R.V."/>
            <person name="Ruijter N.D."/>
            <person name="Aanen D.K."/>
            <person name="Win J."/>
            <person name="Kamoun S."/>
            <person name="Bisseling T."/>
            <person name="Huang S."/>
        </authorList>
    </citation>
    <scope>NUCLEOTIDE SEQUENCE [LARGE SCALE GENOMIC DNA]</scope>
    <source>
        <strain evidence="6">DAOM197198w</strain>
    </source>
</reference>
<evidence type="ECO:0000313" key="6">
    <source>
        <dbReference type="Proteomes" id="UP000022910"/>
    </source>
</evidence>
<dbReference type="GO" id="GO:0042597">
    <property type="term" value="C:periplasmic space"/>
    <property type="evidence" value="ECO:0007669"/>
    <property type="project" value="InterPro"/>
</dbReference>
<keyword evidence="1 3" id="KW-0732">Signal</keyword>